<dbReference type="EMBL" id="JARBHB010000002">
    <property type="protein sequence ID" value="KAJ8893843.1"/>
    <property type="molecule type" value="Genomic_DNA"/>
</dbReference>
<feature type="region of interest" description="Disordered" evidence="1">
    <location>
        <begin position="62"/>
        <end position="100"/>
    </location>
</feature>
<dbReference type="Proteomes" id="UP001159363">
    <property type="component" value="Chromosome 2"/>
</dbReference>
<organism evidence="2 3">
    <name type="scientific">Dryococelus australis</name>
    <dbReference type="NCBI Taxonomy" id="614101"/>
    <lineage>
        <taxon>Eukaryota</taxon>
        <taxon>Metazoa</taxon>
        <taxon>Ecdysozoa</taxon>
        <taxon>Arthropoda</taxon>
        <taxon>Hexapoda</taxon>
        <taxon>Insecta</taxon>
        <taxon>Pterygota</taxon>
        <taxon>Neoptera</taxon>
        <taxon>Polyneoptera</taxon>
        <taxon>Phasmatodea</taxon>
        <taxon>Verophasmatodea</taxon>
        <taxon>Anareolatae</taxon>
        <taxon>Phasmatidae</taxon>
        <taxon>Eurycanthinae</taxon>
        <taxon>Dryococelus</taxon>
    </lineage>
</organism>
<proteinExistence type="predicted"/>
<comment type="caution">
    <text evidence="2">The sequence shown here is derived from an EMBL/GenBank/DDBJ whole genome shotgun (WGS) entry which is preliminary data.</text>
</comment>
<feature type="compositionally biased region" description="Basic and acidic residues" evidence="1">
    <location>
        <begin position="267"/>
        <end position="276"/>
    </location>
</feature>
<feature type="region of interest" description="Disordered" evidence="1">
    <location>
        <begin position="1"/>
        <end position="22"/>
    </location>
</feature>
<feature type="compositionally biased region" description="Basic and acidic residues" evidence="1">
    <location>
        <begin position="62"/>
        <end position="72"/>
    </location>
</feature>
<reference evidence="2 3" key="1">
    <citation type="submission" date="2023-02" db="EMBL/GenBank/DDBJ databases">
        <title>LHISI_Scaffold_Assembly.</title>
        <authorList>
            <person name="Stuart O.P."/>
            <person name="Cleave R."/>
            <person name="Magrath M.J.L."/>
            <person name="Mikheyev A.S."/>
        </authorList>
    </citation>
    <scope>NUCLEOTIDE SEQUENCE [LARGE SCALE GENOMIC DNA]</scope>
    <source>
        <strain evidence="2">Daus_M_001</strain>
        <tissue evidence="2">Leg muscle</tissue>
    </source>
</reference>
<evidence type="ECO:0000313" key="2">
    <source>
        <dbReference type="EMBL" id="KAJ8893843.1"/>
    </source>
</evidence>
<evidence type="ECO:0000313" key="3">
    <source>
        <dbReference type="Proteomes" id="UP001159363"/>
    </source>
</evidence>
<name>A0ABQ9ID87_9NEOP</name>
<protein>
    <submittedName>
        <fullName evidence="2">Uncharacterized protein</fullName>
    </submittedName>
</protein>
<sequence>MSAPSAPARRVRYARSSTTVTQMLSESCSSLLHRIATRVRGPSAAIETGALGATRSRLEDKYSAVLDRRREPPPPPQPQEPSVPRRKHKCRDRDDDDTYASAIERYERRREQKVRDKENVVLREKDDRYSMILDKYGRRRNSRNKEKEMEDTITDDDGYAAFVERYPGQAGKHRNKEKEVEKESKYATLMKKYGRHEMKHKDHVTLNCGKEDVYASLLERYGKRHQHGRSKNKELSPQPLTKSATTANILAEKAYPYVVPVATPREKTPFRHGERRTSHRSRHKSGQMEPLAHRSSLRVGKSEQGMLRLCPVEIDPAALGEKIVEQQETLDSVSEREAKRNEIKSLILKYSALDDVYNRACESARVQSPKEPAYLVIPTIASKYQHKFTTRLAGAVSTASRNRRIWKDCHLFTI</sequence>
<evidence type="ECO:0000256" key="1">
    <source>
        <dbReference type="SAM" id="MobiDB-lite"/>
    </source>
</evidence>
<feature type="region of interest" description="Disordered" evidence="1">
    <location>
        <begin position="267"/>
        <end position="298"/>
    </location>
</feature>
<gene>
    <name evidence="2" type="ORF">PR048_006444</name>
</gene>
<accession>A0ABQ9ID87</accession>
<keyword evidence="3" id="KW-1185">Reference proteome</keyword>